<dbReference type="eggNOG" id="COG5483">
    <property type="taxonomic scope" value="Bacteria"/>
</dbReference>
<organism evidence="1 2">
    <name type="scientific">Rhodothermus marinus (strain ATCC 43812 / DSM 4252 / R-10)</name>
    <name type="common">Rhodothermus obamensis</name>
    <dbReference type="NCBI Taxonomy" id="518766"/>
    <lineage>
        <taxon>Bacteria</taxon>
        <taxon>Pseudomonadati</taxon>
        <taxon>Rhodothermota</taxon>
        <taxon>Rhodothermia</taxon>
        <taxon>Rhodothermales</taxon>
        <taxon>Rhodothermaceae</taxon>
        <taxon>Rhodothermus</taxon>
    </lineage>
</organism>
<dbReference type="EMBL" id="CP001808">
    <property type="protein sequence ID" value="ACY49711.1"/>
    <property type="molecule type" value="Genomic_DNA"/>
</dbReference>
<dbReference type="AlphaFoldDB" id="D0MKP7"/>
<dbReference type="InterPro" id="IPR007438">
    <property type="entry name" value="DUF488"/>
</dbReference>
<dbReference type="Proteomes" id="UP000002221">
    <property type="component" value="Plasmid pRMAR01"/>
</dbReference>
<protein>
    <recommendedName>
        <fullName evidence="3">DUF488 domain-containing protein</fullName>
    </recommendedName>
</protein>
<dbReference type="PANTHER" id="PTHR39337">
    <property type="entry name" value="BLR5642 PROTEIN"/>
    <property type="match status" value="1"/>
</dbReference>
<sequence length="199" mass="22971">MNKPQPIFTVGYGTSSIEEFIDLLKHYQIKCIVDVRSSPYSKFNPDFSIGALKRHLEANGIAYQYMGDTLGGKPSDPSCYHPNGRPDYSKIKEKDFFKKGIQEVLSLWRSYQPQRIALMCACQSPERCHRSKLVGQYIYEIRDNDDISVVHIYMDKDGSYQEVDQHQVVLKIVQGQLNLFGYEYERSITLSSKKIKNNI</sequence>
<dbReference type="PANTHER" id="PTHR39337:SF1">
    <property type="entry name" value="BLR5642 PROTEIN"/>
    <property type="match status" value="1"/>
</dbReference>
<geneLocation type="plasmid" evidence="1 2">
    <name>pRMAR01</name>
</geneLocation>
<dbReference type="RefSeq" id="WP_012845321.1">
    <property type="nucleotide sequence ID" value="NC_013502.1"/>
</dbReference>
<evidence type="ECO:0000313" key="1">
    <source>
        <dbReference type="EMBL" id="ACY49711.1"/>
    </source>
</evidence>
<dbReference type="OrthoDB" id="9789109at2"/>
<evidence type="ECO:0000313" key="2">
    <source>
        <dbReference type="Proteomes" id="UP000002221"/>
    </source>
</evidence>
<keyword evidence="2" id="KW-1185">Reference proteome</keyword>
<proteinExistence type="predicted"/>
<evidence type="ECO:0008006" key="3">
    <source>
        <dbReference type="Google" id="ProtNLM"/>
    </source>
</evidence>
<keyword evidence="1" id="KW-0614">Plasmid</keyword>
<gene>
    <name evidence="1" type="ordered locus">Rmar_2844</name>
</gene>
<dbReference type="HOGENOM" id="CLU_077467_1_1_10"/>
<name>D0MKP7_RHOM4</name>
<dbReference type="Pfam" id="PF04343">
    <property type="entry name" value="DUF488"/>
    <property type="match status" value="1"/>
</dbReference>
<reference evidence="1 2" key="1">
    <citation type="journal article" date="2009" name="Stand. Genomic Sci.">
        <title>Complete genome sequence of Rhodothermus marinus type strain (R-10).</title>
        <authorList>
            <person name="Nolan M."/>
            <person name="Tindall B.J."/>
            <person name="Pomrenke H."/>
            <person name="Lapidus A."/>
            <person name="Copeland A."/>
            <person name="Glavina Del Rio T."/>
            <person name="Lucas S."/>
            <person name="Chen F."/>
            <person name="Tice H."/>
            <person name="Cheng J.F."/>
            <person name="Saunders E."/>
            <person name="Han C."/>
            <person name="Bruce D."/>
            <person name="Goodwin L."/>
            <person name="Chain P."/>
            <person name="Pitluck S."/>
            <person name="Ovchinikova G."/>
            <person name="Pati A."/>
            <person name="Ivanova N."/>
            <person name="Mavromatis K."/>
            <person name="Chen A."/>
            <person name="Palaniappan K."/>
            <person name="Land M."/>
            <person name="Hauser L."/>
            <person name="Chang Y.J."/>
            <person name="Jeffries C.D."/>
            <person name="Brettin T."/>
            <person name="Goker M."/>
            <person name="Bristow J."/>
            <person name="Eisen J.A."/>
            <person name="Markowitz V."/>
            <person name="Hugenholtz P."/>
            <person name="Kyrpides N.C."/>
            <person name="Klenk H.P."/>
            <person name="Detter J.C."/>
        </authorList>
    </citation>
    <scope>NUCLEOTIDE SEQUENCE [LARGE SCALE GENOMIC DNA]</scope>
    <source>
        <strain evidence="2">ATCC 43812 / DSM 4252 / R-10</strain>
        <plasmid evidence="1">pRMAR01</plasmid>
    </source>
</reference>
<dbReference type="KEGG" id="rmr:Rmar_2844"/>
<accession>D0MKP7</accession>